<accession>A0ABW7XJU8</accession>
<sequence>MIILRFPFSGRKSTMSVVDIVSTLLDSLGITLAQIRVLLGL</sequence>
<evidence type="ECO:0000313" key="1">
    <source>
        <dbReference type="EMBL" id="MFI2487808.1"/>
    </source>
</evidence>
<reference evidence="1 2" key="1">
    <citation type="submission" date="2024-10" db="EMBL/GenBank/DDBJ databases">
        <title>The Natural Products Discovery Center: Release of the First 8490 Sequenced Strains for Exploring Actinobacteria Biosynthetic Diversity.</title>
        <authorList>
            <person name="Kalkreuter E."/>
            <person name="Kautsar S.A."/>
            <person name="Yang D."/>
            <person name="Bader C.D."/>
            <person name="Teijaro C.N."/>
            <person name="Fluegel L."/>
            <person name="Davis C.M."/>
            <person name="Simpson J.R."/>
            <person name="Lauterbach L."/>
            <person name="Steele A.D."/>
            <person name="Gui C."/>
            <person name="Meng S."/>
            <person name="Li G."/>
            <person name="Viehrig K."/>
            <person name="Ye F."/>
            <person name="Su P."/>
            <person name="Kiefer A.F."/>
            <person name="Nichols A."/>
            <person name="Cepeda A.J."/>
            <person name="Yan W."/>
            <person name="Fan B."/>
            <person name="Jiang Y."/>
            <person name="Adhikari A."/>
            <person name="Zheng C.-J."/>
            <person name="Schuster L."/>
            <person name="Cowan T.M."/>
            <person name="Smanski M.J."/>
            <person name="Chevrette M.G."/>
            <person name="De Carvalho L.P.S."/>
            <person name="Shen B."/>
        </authorList>
    </citation>
    <scope>NUCLEOTIDE SEQUENCE [LARGE SCALE GENOMIC DNA]</scope>
    <source>
        <strain evidence="1 2">NPDC019481</strain>
    </source>
</reference>
<gene>
    <name evidence="1" type="ORF">ACH47X_12905</name>
</gene>
<dbReference type="RefSeq" id="WP_281171730.1">
    <property type="nucleotide sequence ID" value="NZ_JBIRYI010000007.1"/>
</dbReference>
<comment type="caution">
    <text evidence="1">The sequence shown here is derived from an EMBL/GenBank/DDBJ whole genome shotgun (WGS) entry which is preliminary data.</text>
</comment>
<evidence type="ECO:0000313" key="2">
    <source>
        <dbReference type="Proteomes" id="UP001611580"/>
    </source>
</evidence>
<keyword evidence="2" id="KW-1185">Reference proteome</keyword>
<evidence type="ECO:0008006" key="3">
    <source>
        <dbReference type="Google" id="ProtNLM"/>
    </source>
</evidence>
<name>A0ABW7XJU8_9MICO</name>
<dbReference type="EMBL" id="JBIRYI010000007">
    <property type="protein sequence ID" value="MFI2487808.1"/>
    <property type="molecule type" value="Genomic_DNA"/>
</dbReference>
<dbReference type="Proteomes" id="UP001611580">
    <property type="component" value="Unassembled WGS sequence"/>
</dbReference>
<protein>
    <recommendedName>
        <fullName evidence="3">Transcriptional regulator</fullName>
    </recommendedName>
</protein>
<organism evidence="1 2">
    <name type="scientific">Promicromonospora kroppenstedtii</name>
    <dbReference type="NCBI Taxonomy" id="440482"/>
    <lineage>
        <taxon>Bacteria</taxon>
        <taxon>Bacillati</taxon>
        <taxon>Actinomycetota</taxon>
        <taxon>Actinomycetes</taxon>
        <taxon>Micrococcales</taxon>
        <taxon>Promicromonosporaceae</taxon>
        <taxon>Promicromonospora</taxon>
    </lineage>
</organism>
<proteinExistence type="predicted"/>